<sequence length="198" mass="22702">MALSDYREPLPPAVEADIHRAFETAYQLAVEELDYQDPAPTLSFALRSARMAGRATPHKNLIELNKVIFRNNPDWEFVYDTVAHEMAHIVATRHYRSRGHDKTWKQVATVLGAQPRASGAFDTTGAEVRRPRRQKTYPFVCACQQFDFGSQRLANFLKGSRYQCRACEKEIRPDLAKEEAFAELSFAKRLKLKASRLR</sequence>
<dbReference type="Pfam" id="PF10263">
    <property type="entry name" value="SprT-like"/>
    <property type="match status" value="1"/>
</dbReference>
<protein>
    <submittedName>
        <fullName evidence="2">Putative SprT family Zn-dependent metalloprotease</fullName>
    </submittedName>
</protein>
<dbReference type="GO" id="GO:0008237">
    <property type="term" value="F:metallopeptidase activity"/>
    <property type="evidence" value="ECO:0007669"/>
    <property type="project" value="UniProtKB-KW"/>
</dbReference>
<evidence type="ECO:0000313" key="2">
    <source>
        <dbReference type="EMBL" id="MBB3045971.1"/>
    </source>
</evidence>
<dbReference type="Proteomes" id="UP000537130">
    <property type="component" value="Unassembled WGS sequence"/>
</dbReference>
<keyword evidence="2" id="KW-0482">Metalloprotease</keyword>
<feature type="domain" description="SprT-like" evidence="1">
    <location>
        <begin position="20"/>
        <end position="174"/>
    </location>
</feature>
<evidence type="ECO:0000313" key="3">
    <source>
        <dbReference type="Proteomes" id="UP000537130"/>
    </source>
</evidence>
<accession>A0A7W4W1Y5</accession>
<dbReference type="AlphaFoldDB" id="A0A7W4W1Y5"/>
<comment type="caution">
    <text evidence="2">The sequence shown here is derived from an EMBL/GenBank/DDBJ whole genome shotgun (WGS) entry which is preliminary data.</text>
</comment>
<dbReference type="PANTHER" id="PTHR38773:SF1">
    <property type="entry name" value="PROTEIN SPRT"/>
    <property type="match status" value="1"/>
</dbReference>
<dbReference type="SMART" id="SM00731">
    <property type="entry name" value="SprT"/>
    <property type="match status" value="1"/>
</dbReference>
<dbReference type="GO" id="GO:0006950">
    <property type="term" value="P:response to stress"/>
    <property type="evidence" value="ECO:0007669"/>
    <property type="project" value="UniProtKB-ARBA"/>
</dbReference>
<keyword evidence="3" id="KW-1185">Reference proteome</keyword>
<reference evidence="2 3" key="1">
    <citation type="submission" date="2020-08" db="EMBL/GenBank/DDBJ databases">
        <title>Genomic Encyclopedia of Type Strains, Phase III (KMG-III): the genomes of soil and plant-associated and newly described type strains.</title>
        <authorList>
            <person name="Whitman W."/>
        </authorList>
    </citation>
    <scope>NUCLEOTIDE SEQUENCE [LARGE SCALE GENOMIC DNA]</scope>
    <source>
        <strain evidence="2 3">CECT 8654</strain>
    </source>
</reference>
<name>A0A7W4W1Y5_9GAMM</name>
<dbReference type="InterPro" id="IPR006640">
    <property type="entry name" value="SprT-like_domain"/>
</dbReference>
<dbReference type="GO" id="GO:0006508">
    <property type="term" value="P:proteolysis"/>
    <property type="evidence" value="ECO:0007669"/>
    <property type="project" value="UniProtKB-KW"/>
</dbReference>
<evidence type="ECO:0000259" key="1">
    <source>
        <dbReference type="SMART" id="SM00731"/>
    </source>
</evidence>
<proteinExistence type="predicted"/>
<dbReference type="RefSeq" id="WP_183408688.1">
    <property type="nucleotide sequence ID" value="NZ_JACHWY010000001.1"/>
</dbReference>
<dbReference type="EMBL" id="JACHWY010000001">
    <property type="protein sequence ID" value="MBB3045971.1"/>
    <property type="molecule type" value="Genomic_DNA"/>
</dbReference>
<keyword evidence="2" id="KW-0645">Protease</keyword>
<organism evidence="2 3">
    <name type="scientific">Litorivivens lipolytica</name>
    <dbReference type="NCBI Taxonomy" id="1524264"/>
    <lineage>
        <taxon>Bacteria</taxon>
        <taxon>Pseudomonadati</taxon>
        <taxon>Pseudomonadota</taxon>
        <taxon>Gammaproteobacteria</taxon>
        <taxon>Litorivivens</taxon>
    </lineage>
</organism>
<dbReference type="PANTHER" id="PTHR38773">
    <property type="entry name" value="PROTEIN SPRT"/>
    <property type="match status" value="1"/>
</dbReference>
<gene>
    <name evidence="2" type="ORF">FHR99_000207</name>
</gene>
<keyword evidence="2" id="KW-0378">Hydrolase</keyword>